<dbReference type="Gene3D" id="2.180.10.10">
    <property type="entry name" value="RHS repeat-associated core"/>
    <property type="match status" value="1"/>
</dbReference>
<dbReference type="KEGG" id="vff:VITFI_CDS3198"/>
<evidence type="ECO:0000259" key="1">
    <source>
        <dbReference type="Pfam" id="PF16640"/>
    </source>
</evidence>
<dbReference type="AlphaFoldDB" id="A0A221KJ32"/>
<protein>
    <recommendedName>
        <fullName evidence="1">Bacterial Ig-like domain-containing protein</fullName>
    </recommendedName>
</protein>
<gene>
    <name evidence="2" type="ORF">VITFI_CDS3198</name>
</gene>
<dbReference type="RefSeq" id="WP_089417832.1">
    <property type="nucleotide sequence ID" value="NZ_CP022423.1"/>
</dbReference>
<accession>A0A221KJ32</accession>
<name>A0A221KJ32_VITFI</name>
<dbReference type="Proteomes" id="UP000199729">
    <property type="component" value="Chromosome"/>
</dbReference>
<sequence>MVMLNVREVLRVCDRLMRLVRGCVVGVLLGVVGALALAATTTTTTLTSGANPVVYGQSVVLTATVLPATASGVVTFKNGTTVLGTSTLSAGKATLTMSFPVLGNHILSATYGGDASHATSISGTIKETVNIQPTVTTLTSTPSVSGNAGTKFYLVASVRGTSLTGSVQFKEGAVVLGSAPLLNGEASWAVTGTTGGHTYTAIYSGDVTSSGSSGGVTVVVKGLNVAVVVTTSNTHPAIKTPVALTARMTSVTGILLSGNVVFRDGGTVLKNSAGATNASVINNVATLVVPSMPVGLHSITASYSGDSMYVPSTSAATLVQVSADGMVLPPDGAWTYLHDAQDNLTGIVDANSAKTVKAYDNLERNTMVALPAPVSGAAQPQITIGYDLRDQVTSVEDPRGLVTSYVNTGLDRTTRQVSPDTATTTRTFYDNNLLKTQTDARGQVTTYTYDALARLSTIAYSGSQGSSFMYDQGSNGIGRLTGMTDESGSTSYTYDGFGHVLNKKQTVGPAAKVFSVGYAWGSSGGANGKLQTLTYPSGAKAVYAYDTVGRVVSVSVVAANGVQTNVLNAVTYTPDQQPSSWLWGTGNVLYQRSFDGHGRLVSYPLGNPKGTGAAAGVMRTLSFDAVGHIAAYQHATTSASAVGDWDLVFNHDALGRITSAKRPDGSHSYVYGYDASGNRTLLSVNGVNYTHSVDPSSNRYTSVQSATGTNAQWYSSSGNLRADNKGAYNYSARGRLSSAVRAGSTYEYRYNALEQRVYKSGPASMIPTGVAYYVYDEAGRLLGEYDATGKAVYETVYLDEQPVAVLTQPELGKNSVYYAYADHLNSVRVIVRPSDQAFVWLWGSGEPFGQVPPGTNPSNLGVFTYNPRMPGQVADVESGWFYNWHRDYNPDLGRYVQSDPIGLEGGINTYAYVGGNPISGIDPYGLFDVTNPADWPSLPPGLVNFFEGYGSYYGGLGNAAIHMYRRSGFSGLCVQQRAVENEATLAAALRALSNREIASQAAHEAKAWADNHKAYLGGRLSAGGVTSAIAGLGPYGGLSLGLVAGMGDALHNIDRANASTTEQVLRSILGDKMSNLPDVHRTECECSK</sequence>
<dbReference type="PANTHER" id="PTHR32305:SF15">
    <property type="entry name" value="PROTEIN RHSA-RELATED"/>
    <property type="match status" value="1"/>
</dbReference>
<dbReference type="PANTHER" id="PTHR32305">
    <property type="match status" value="1"/>
</dbReference>
<dbReference type="NCBIfam" id="TIGR01643">
    <property type="entry name" value="YD_repeat_2x"/>
    <property type="match status" value="2"/>
</dbReference>
<dbReference type="InterPro" id="IPR050708">
    <property type="entry name" value="T6SS_VgrG/RHS"/>
</dbReference>
<evidence type="ECO:0000313" key="3">
    <source>
        <dbReference type="Proteomes" id="UP000199729"/>
    </source>
</evidence>
<dbReference type="OrthoDB" id="8601162at2"/>
<feature type="domain" description="Bacterial Ig-like" evidence="1">
    <location>
        <begin position="46"/>
        <end position="130"/>
    </location>
</feature>
<feature type="domain" description="Bacterial Ig-like" evidence="1">
    <location>
        <begin position="139"/>
        <end position="220"/>
    </location>
</feature>
<proteinExistence type="predicted"/>
<keyword evidence="3" id="KW-1185">Reference proteome</keyword>
<evidence type="ECO:0000313" key="2">
    <source>
        <dbReference type="EMBL" id="ASM78975.1"/>
    </source>
</evidence>
<dbReference type="InterPro" id="IPR006530">
    <property type="entry name" value="YD"/>
</dbReference>
<reference evidence="2 3" key="1">
    <citation type="submission" date="2017-07" db="EMBL/GenBank/DDBJ databases">
        <title>Complete Genome Sequence of the cosmetic ferment Vitreoscilla filiformis (ATCC15551).</title>
        <authorList>
            <person name="Contreras S."/>
            <person name="Sagory-Zalkind P."/>
            <person name="Blanquart H."/>
            <person name="Iltis A."/>
            <person name="Morand S.C."/>
        </authorList>
    </citation>
    <scope>NUCLEOTIDE SEQUENCE [LARGE SCALE GENOMIC DNA]</scope>
    <source>
        <strain evidence="2 3">ATCC 15551</strain>
    </source>
</reference>
<organism evidence="2 3">
    <name type="scientific">Vitreoscilla filiformis</name>
    <dbReference type="NCBI Taxonomy" id="63"/>
    <lineage>
        <taxon>Bacteria</taxon>
        <taxon>Pseudomonadati</taxon>
        <taxon>Pseudomonadota</taxon>
        <taxon>Betaproteobacteria</taxon>
        <taxon>Neisseriales</taxon>
        <taxon>Neisseriaceae</taxon>
        <taxon>Vitreoscilla</taxon>
    </lineage>
</organism>
<dbReference type="InterPro" id="IPR032109">
    <property type="entry name" value="Big_3_5"/>
</dbReference>
<dbReference type="InterPro" id="IPR031325">
    <property type="entry name" value="RHS_repeat"/>
</dbReference>
<dbReference type="InterPro" id="IPR022385">
    <property type="entry name" value="Rhs_assc_core"/>
</dbReference>
<dbReference type="Pfam" id="PF05593">
    <property type="entry name" value="RHS_repeat"/>
    <property type="match status" value="2"/>
</dbReference>
<dbReference type="InterPro" id="IPR013783">
    <property type="entry name" value="Ig-like_fold"/>
</dbReference>
<dbReference type="Gene3D" id="2.60.40.10">
    <property type="entry name" value="Immunoglobulins"/>
    <property type="match status" value="3"/>
</dbReference>
<dbReference type="PRINTS" id="PR00394">
    <property type="entry name" value="RHSPROTEIN"/>
</dbReference>
<feature type="domain" description="Bacterial Ig-like" evidence="1">
    <location>
        <begin position="229"/>
        <end position="321"/>
    </location>
</feature>
<dbReference type="NCBIfam" id="TIGR03696">
    <property type="entry name" value="Rhs_assc_core"/>
    <property type="match status" value="1"/>
</dbReference>
<dbReference type="Pfam" id="PF16640">
    <property type="entry name" value="Big_3_5"/>
    <property type="match status" value="3"/>
</dbReference>
<dbReference type="EMBL" id="CP022423">
    <property type="protein sequence ID" value="ASM78975.1"/>
    <property type="molecule type" value="Genomic_DNA"/>
</dbReference>